<dbReference type="Proteomes" id="UP000295674">
    <property type="component" value="Unassembled WGS sequence"/>
</dbReference>
<protein>
    <submittedName>
        <fullName evidence="2">Polysaccharide pyruvyl transferase family protein</fullName>
    </submittedName>
</protein>
<evidence type="ECO:0000259" key="1">
    <source>
        <dbReference type="Pfam" id="PF04230"/>
    </source>
</evidence>
<dbReference type="GO" id="GO:0016740">
    <property type="term" value="F:transferase activity"/>
    <property type="evidence" value="ECO:0007669"/>
    <property type="project" value="UniProtKB-KW"/>
</dbReference>
<dbReference type="AlphaFoldDB" id="A0A4R4VW56"/>
<dbReference type="EMBL" id="SMKS01000010">
    <property type="protein sequence ID" value="TDD07613.1"/>
    <property type="molecule type" value="Genomic_DNA"/>
</dbReference>
<sequence length="297" mass="31654">MRALVTGWASFLHGEATAGDVASLHRVAARLATDGIDHDIVLSPEFAPGATHFDDTDPNDYTHVLFCCGPVHGWQVEELHNRYSGCTRIAVGVSVIDPESPATKGFHTLLPRDGPGLRTSPDLAAGLDPCDTPVVGAVLAPAQPEYGDRTKHGETHEVLRRWLAGLDAARIPLDTRLARGDWRLCSTPEAFVALVARTDVLVTTRLHGLVLALSAGVPALAVDPISGGGKVTAQARAQDWPAVIGADELSETELDRWWRWCRSDEGACRAAAARRSAGTDSSPLDALARHLHAAALE</sequence>
<reference evidence="2 3" key="1">
    <citation type="submission" date="2019-03" db="EMBL/GenBank/DDBJ databases">
        <title>Draft genome sequences of novel Actinobacteria.</title>
        <authorList>
            <person name="Sahin N."/>
            <person name="Ay H."/>
            <person name="Saygin H."/>
        </authorList>
    </citation>
    <scope>NUCLEOTIDE SEQUENCE [LARGE SCALE GENOMIC DNA]</scope>
    <source>
        <strain evidence="2 3">16K309</strain>
    </source>
</reference>
<dbReference type="InterPro" id="IPR007345">
    <property type="entry name" value="Polysacch_pyruvyl_Trfase"/>
</dbReference>
<feature type="domain" description="Polysaccharide pyruvyl transferase" evidence="1">
    <location>
        <begin position="186"/>
        <end position="223"/>
    </location>
</feature>
<keyword evidence="2" id="KW-0808">Transferase</keyword>
<dbReference type="RefSeq" id="WP_132673571.1">
    <property type="nucleotide sequence ID" value="NZ_SMKS01000010.1"/>
</dbReference>
<organism evidence="2 3">
    <name type="scientific">Saccharopolyspora terrae</name>
    <dbReference type="NCBI Taxonomy" id="2530384"/>
    <lineage>
        <taxon>Bacteria</taxon>
        <taxon>Bacillati</taxon>
        <taxon>Actinomycetota</taxon>
        <taxon>Actinomycetes</taxon>
        <taxon>Pseudonocardiales</taxon>
        <taxon>Pseudonocardiaceae</taxon>
        <taxon>Saccharopolyspora</taxon>
    </lineage>
</organism>
<proteinExistence type="predicted"/>
<gene>
    <name evidence="2" type="ORF">E1181_09335</name>
</gene>
<accession>A0A4R4VW56</accession>
<dbReference type="Pfam" id="PF04230">
    <property type="entry name" value="PS_pyruv_trans"/>
    <property type="match status" value="1"/>
</dbReference>
<keyword evidence="3" id="KW-1185">Reference proteome</keyword>
<dbReference type="OrthoDB" id="1491277at2"/>
<evidence type="ECO:0000313" key="3">
    <source>
        <dbReference type="Proteomes" id="UP000295674"/>
    </source>
</evidence>
<comment type="caution">
    <text evidence="2">The sequence shown here is derived from an EMBL/GenBank/DDBJ whole genome shotgun (WGS) entry which is preliminary data.</text>
</comment>
<evidence type="ECO:0000313" key="2">
    <source>
        <dbReference type="EMBL" id="TDD07613.1"/>
    </source>
</evidence>
<name>A0A4R4VW56_9PSEU</name>